<protein>
    <submittedName>
        <fullName evidence="1">Uncharacterized protein</fullName>
    </submittedName>
</protein>
<organism evidence="1 2">
    <name type="scientific">Smallanthus sonchifolius</name>
    <dbReference type="NCBI Taxonomy" id="185202"/>
    <lineage>
        <taxon>Eukaryota</taxon>
        <taxon>Viridiplantae</taxon>
        <taxon>Streptophyta</taxon>
        <taxon>Embryophyta</taxon>
        <taxon>Tracheophyta</taxon>
        <taxon>Spermatophyta</taxon>
        <taxon>Magnoliopsida</taxon>
        <taxon>eudicotyledons</taxon>
        <taxon>Gunneridae</taxon>
        <taxon>Pentapetalae</taxon>
        <taxon>asterids</taxon>
        <taxon>campanulids</taxon>
        <taxon>Asterales</taxon>
        <taxon>Asteraceae</taxon>
        <taxon>Asteroideae</taxon>
        <taxon>Heliantheae alliance</taxon>
        <taxon>Millerieae</taxon>
        <taxon>Smallanthus</taxon>
    </lineage>
</organism>
<keyword evidence="2" id="KW-1185">Reference proteome</keyword>
<evidence type="ECO:0000313" key="2">
    <source>
        <dbReference type="Proteomes" id="UP001056120"/>
    </source>
</evidence>
<sequence>MADDIDPNKIVDEDESSHNNDNSGKDDSNRHRTNDGEIFREETRRQISEEVAKAFEATIPVIVEKVQESIKTLMQDELAKLQQKEDDTNGKKVVDQDAPVGEIEKKRCIYKDFMACKPIEFQGEIDPLISHRWITDRAS</sequence>
<dbReference type="Proteomes" id="UP001056120">
    <property type="component" value="Linkage Group LG04"/>
</dbReference>
<name>A0ACB9JIU5_9ASTR</name>
<comment type="caution">
    <text evidence="1">The sequence shown here is derived from an EMBL/GenBank/DDBJ whole genome shotgun (WGS) entry which is preliminary data.</text>
</comment>
<proteinExistence type="predicted"/>
<accession>A0ACB9JIU5</accession>
<gene>
    <name evidence="1" type="ORF">L1987_13942</name>
</gene>
<evidence type="ECO:0000313" key="1">
    <source>
        <dbReference type="EMBL" id="KAI3820086.1"/>
    </source>
</evidence>
<reference evidence="1 2" key="2">
    <citation type="journal article" date="2022" name="Mol. Ecol. Resour.">
        <title>The genomes of chicory, endive, great burdock and yacon provide insights into Asteraceae paleo-polyploidization history and plant inulin production.</title>
        <authorList>
            <person name="Fan W."/>
            <person name="Wang S."/>
            <person name="Wang H."/>
            <person name="Wang A."/>
            <person name="Jiang F."/>
            <person name="Liu H."/>
            <person name="Zhao H."/>
            <person name="Xu D."/>
            <person name="Zhang Y."/>
        </authorList>
    </citation>
    <scope>NUCLEOTIDE SEQUENCE [LARGE SCALE GENOMIC DNA]</scope>
    <source>
        <strain evidence="2">cv. Yunnan</strain>
        <tissue evidence="1">Leaves</tissue>
    </source>
</reference>
<reference evidence="2" key="1">
    <citation type="journal article" date="2022" name="Mol. Ecol. Resour.">
        <title>The genomes of chicory, endive, great burdock and yacon provide insights into Asteraceae palaeo-polyploidization history and plant inulin production.</title>
        <authorList>
            <person name="Fan W."/>
            <person name="Wang S."/>
            <person name="Wang H."/>
            <person name="Wang A."/>
            <person name="Jiang F."/>
            <person name="Liu H."/>
            <person name="Zhao H."/>
            <person name="Xu D."/>
            <person name="Zhang Y."/>
        </authorList>
    </citation>
    <scope>NUCLEOTIDE SEQUENCE [LARGE SCALE GENOMIC DNA]</scope>
    <source>
        <strain evidence="2">cv. Yunnan</strain>
    </source>
</reference>
<dbReference type="EMBL" id="CM042021">
    <property type="protein sequence ID" value="KAI3820086.1"/>
    <property type="molecule type" value="Genomic_DNA"/>
</dbReference>